<gene>
    <name evidence="2" type="ORF">AE0388_2575</name>
</gene>
<proteinExistence type="predicted"/>
<evidence type="ECO:0000256" key="1">
    <source>
        <dbReference type="SAM" id="MobiDB-lite"/>
    </source>
</evidence>
<keyword evidence="3" id="KW-1185">Reference proteome</keyword>
<dbReference type="Gene3D" id="1.20.1260.10">
    <property type="match status" value="1"/>
</dbReference>
<evidence type="ECO:0008006" key="4">
    <source>
        <dbReference type="Google" id="ProtNLM"/>
    </source>
</evidence>
<dbReference type="InterPro" id="IPR012347">
    <property type="entry name" value="Ferritin-like"/>
</dbReference>
<dbReference type="EMBL" id="JTJZ01000020">
    <property type="protein sequence ID" value="KHS52025.1"/>
    <property type="molecule type" value="Genomic_DNA"/>
</dbReference>
<evidence type="ECO:0000313" key="3">
    <source>
        <dbReference type="Proteomes" id="UP000031488"/>
    </source>
</evidence>
<organism evidence="2 3">
    <name type="scientific">Brevibacterium linens</name>
    <dbReference type="NCBI Taxonomy" id="1703"/>
    <lineage>
        <taxon>Bacteria</taxon>
        <taxon>Bacillati</taxon>
        <taxon>Actinomycetota</taxon>
        <taxon>Actinomycetes</taxon>
        <taxon>Micrococcales</taxon>
        <taxon>Brevibacteriaceae</taxon>
        <taxon>Brevibacterium</taxon>
    </lineage>
</organism>
<feature type="region of interest" description="Disordered" evidence="1">
    <location>
        <begin position="157"/>
        <end position="186"/>
    </location>
</feature>
<dbReference type="OrthoDB" id="4807494at2"/>
<dbReference type="RefSeq" id="WP_039210931.1">
    <property type="nucleotide sequence ID" value="NZ_JTJZ01000020.1"/>
</dbReference>
<accession>A0A0B8ZZQ3</accession>
<dbReference type="PROSITE" id="PS51257">
    <property type="entry name" value="PROKAR_LIPOPROTEIN"/>
    <property type="match status" value="1"/>
</dbReference>
<feature type="compositionally biased region" description="Basic and acidic residues" evidence="1">
    <location>
        <begin position="157"/>
        <end position="172"/>
    </location>
</feature>
<dbReference type="PATRIC" id="fig|1703.6.peg.2480"/>
<dbReference type="AlphaFoldDB" id="A0A0B8ZZQ3"/>
<comment type="caution">
    <text evidence="2">The sequence shown here is derived from an EMBL/GenBank/DDBJ whole genome shotgun (WGS) entry which is preliminary data.</text>
</comment>
<evidence type="ECO:0000313" key="2">
    <source>
        <dbReference type="EMBL" id="KHS52025.1"/>
    </source>
</evidence>
<reference evidence="2 3" key="1">
    <citation type="submission" date="2014-11" db="EMBL/GenBank/DDBJ databases">
        <title>Draft Genome Sequence of Brevibacterium linens AE038-8.</title>
        <authorList>
            <person name="Maizel D."/>
            <person name="Utturkar S.M."/>
            <person name="Brown S.D."/>
            <person name="Ferrero M."/>
            <person name="Rosen B.P."/>
        </authorList>
    </citation>
    <scope>NUCLEOTIDE SEQUENCE [LARGE SCALE GENOMIC DNA]</scope>
    <source>
        <strain evidence="2 3">AE038-8</strain>
    </source>
</reference>
<protein>
    <recommendedName>
        <fullName evidence="4">DUF4439 domain-containing protein</fullName>
    </recommendedName>
</protein>
<name>A0A0B8ZZQ3_BRELN</name>
<sequence length="322" mass="34340">MRFPVSRRGLLTAGVGGLSLGLLTACGLRLDQDPEIPTLDSTQQLRNRLARILDSTSPGSGDPETAGEDLADFVAAVGPVWNPPTEFATEAPPTEEERTFVQAAEVASRAVFEASSSVGSGLIPVLSDVATGLALLAGTKKPEIISTADELIRAGREELDQSKNEKPKKSQSADEGDESDEKQADRSKVFNAILNQSRAAAYGYERLAVNFDSKSRERKSALARLESLGALSGEMLELLGEDAADPAASAWKLDPTPTDADSAKELALSLEDGIASALLPWLEADASAILRLWESARTRMVFGAVQPLRFTYDEPGQAEVQE</sequence>
<dbReference type="Proteomes" id="UP000031488">
    <property type="component" value="Unassembled WGS sequence"/>
</dbReference>